<feature type="transmembrane region" description="Helical" evidence="2">
    <location>
        <begin position="292"/>
        <end position="310"/>
    </location>
</feature>
<evidence type="ECO:0000256" key="2">
    <source>
        <dbReference type="SAM" id="Phobius"/>
    </source>
</evidence>
<reference evidence="3 4" key="1">
    <citation type="submission" date="2017-08" db="EMBL/GenBank/DDBJ databases">
        <title>Infants hospitalized years apart are colonized by the same room-sourced microbial strains.</title>
        <authorList>
            <person name="Brooks B."/>
            <person name="Olm M.R."/>
            <person name="Firek B.A."/>
            <person name="Baker R."/>
            <person name="Thomas B.C."/>
            <person name="Morowitz M.J."/>
            <person name="Banfield J.F."/>
        </authorList>
    </citation>
    <scope>NUCLEOTIDE SEQUENCE [LARGE SCALE GENOMIC DNA]</scope>
    <source>
        <strain evidence="3">S2_006_000_R1_57</strain>
    </source>
</reference>
<proteinExistence type="predicted"/>
<feature type="transmembrane region" description="Helical" evidence="2">
    <location>
        <begin position="264"/>
        <end position="285"/>
    </location>
</feature>
<dbReference type="Proteomes" id="UP000248606">
    <property type="component" value="Unassembled WGS sequence"/>
</dbReference>
<dbReference type="AlphaFoldDB" id="A0A2W5ICN0"/>
<dbReference type="EMBL" id="QFOZ01000004">
    <property type="protein sequence ID" value="PZP89118.1"/>
    <property type="molecule type" value="Genomic_DNA"/>
</dbReference>
<evidence type="ECO:0000256" key="1">
    <source>
        <dbReference type="SAM" id="MobiDB-lite"/>
    </source>
</evidence>
<organism evidence="3 4">
    <name type="scientific">Lawsonella clevelandensis</name>
    <dbReference type="NCBI Taxonomy" id="1528099"/>
    <lineage>
        <taxon>Bacteria</taxon>
        <taxon>Bacillati</taxon>
        <taxon>Actinomycetota</taxon>
        <taxon>Actinomycetes</taxon>
        <taxon>Mycobacteriales</taxon>
        <taxon>Lawsonellaceae</taxon>
        <taxon>Lawsonella</taxon>
    </lineage>
</organism>
<evidence type="ECO:0000313" key="3">
    <source>
        <dbReference type="EMBL" id="PZP89118.1"/>
    </source>
</evidence>
<comment type="caution">
    <text evidence="3">The sequence shown here is derived from an EMBL/GenBank/DDBJ whole genome shotgun (WGS) entry which is preliminary data.</text>
</comment>
<gene>
    <name evidence="3" type="ORF">DI579_04300</name>
</gene>
<keyword evidence="2" id="KW-1133">Transmembrane helix</keyword>
<accession>A0A2W5ICN0</accession>
<feature type="compositionally biased region" description="Basic and acidic residues" evidence="1">
    <location>
        <begin position="61"/>
        <end position="93"/>
    </location>
</feature>
<keyword evidence="2" id="KW-0472">Membrane</keyword>
<name>A0A2W5ICN0_9ACTN</name>
<keyword evidence="2" id="KW-0812">Transmembrane</keyword>
<feature type="region of interest" description="Disordered" evidence="1">
    <location>
        <begin position="50"/>
        <end position="93"/>
    </location>
</feature>
<sequence length="363" mass="38568">MIAGSLLSVMVSSPRTKREHTVKSWFRSTALAVISAVTLTGAPAIANAAPSNDFSSVQQTLKDKKQELKDKLQASKKDKKDPKDALKGLKDKDHKDAIKGKKAALDDKLQSLKDKKPAKLALADEKQAPKDALKDKQQELKDSLDHVAKTIDGAKVSKDGKAVTLKNGFFKINKDGNKLEIVDSEGKAVIAIPLKVISGKSVYSLNASLSNSDKTIDLKKGKLLGKANPKQLAGLDKIKKNTAAWIRLNGDYASYAVEHDTAHLILGAATGYLAGAIVGSLAAIVVSLPGEIMMLIPVAGPVLAFSYAMVADASLIAVYTFTMGTTAALISSKHAKDPVARKKAQRLVNGSKAYLTFGDVARA</sequence>
<protein>
    <submittedName>
        <fullName evidence="3">Uncharacterized protein</fullName>
    </submittedName>
</protein>
<evidence type="ECO:0000313" key="4">
    <source>
        <dbReference type="Proteomes" id="UP000248606"/>
    </source>
</evidence>